<comment type="caution">
    <text evidence="1">The sequence shown here is derived from an EMBL/GenBank/DDBJ whole genome shotgun (WGS) entry which is preliminary data.</text>
</comment>
<evidence type="ECO:0000313" key="2">
    <source>
        <dbReference type="Proteomes" id="UP000811844"/>
    </source>
</evidence>
<dbReference type="EMBL" id="JAAIKR010000008">
    <property type="protein sequence ID" value="MBR9728325.1"/>
    <property type="molecule type" value="Genomic_DNA"/>
</dbReference>
<proteinExistence type="predicted"/>
<dbReference type="Proteomes" id="UP000811844">
    <property type="component" value="Unassembled WGS sequence"/>
</dbReference>
<name>A0ABS5I2S9_9GAMM</name>
<dbReference type="InterPro" id="IPR016776">
    <property type="entry name" value="ApeP-like_dehydratase"/>
</dbReference>
<keyword evidence="2" id="KW-1185">Reference proteome</keyword>
<accession>A0ABS5I2S9</accession>
<dbReference type="Pfam" id="PF22817">
    <property type="entry name" value="ApeP-like"/>
    <property type="match status" value="1"/>
</dbReference>
<gene>
    <name evidence="1" type="ORF">G3R48_10110</name>
</gene>
<dbReference type="PIRSF" id="PIRSF020565">
    <property type="entry name" value="3Ho_Ac_ACP_DH_prd"/>
    <property type="match status" value="1"/>
</dbReference>
<sequence>MTSTKPTFPSIETLLPHKAPMLLIDRVVWANNDAIGCEVIIKPSCVFYDEKINGIASHVGIEYMAQTIGALAGLKAHNNNQPPPIGFLLGGRAYKDSGQVFTVGQTLQVSATLAMSDETMGVYQAKIEVNGEQIASSQINAYVPSAAVLAQLTAAK</sequence>
<dbReference type="Gene3D" id="3.10.129.10">
    <property type="entry name" value="Hotdog Thioesterase"/>
    <property type="match status" value="1"/>
</dbReference>
<dbReference type="SUPFAM" id="SSF54637">
    <property type="entry name" value="Thioesterase/thiol ester dehydrase-isomerase"/>
    <property type="match status" value="1"/>
</dbReference>
<organism evidence="1 2">
    <name type="scientific">Shewanella intestini</name>
    <dbReference type="NCBI Taxonomy" id="2017544"/>
    <lineage>
        <taxon>Bacteria</taxon>
        <taxon>Pseudomonadati</taxon>
        <taxon>Pseudomonadota</taxon>
        <taxon>Gammaproteobacteria</taxon>
        <taxon>Alteromonadales</taxon>
        <taxon>Shewanellaceae</taxon>
        <taxon>Shewanella</taxon>
    </lineage>
</organism>
<reference evidence="1 2" key="1">
    <citation type="submission" date="2020-02" db="EMBL/GenBank/DDBJ databases">
        <title>Shewanella WXL01 sp. nov., a marine bacterium isolated from green algae in Luhuitou Fringing Reef (Northern South China Sea).</title>
        <authorList>
            <person name="Wang X."/>
        </authorList>
    </citation>
    <scope>NUCLEOTIDE SEQUENCE [LARGE SCALE GENOMIC DNA]</scope>
    <source>
        <strain evidence="1 2">MCCC 1A01895</strain>
    </source>
</reference>
<evidence type="ECO:0000313" key="1">
    <source>
        <dbReference type="EMBL" id="MBR9728325.1"/>
    </source>
</evidence>
<dbReference type="InterPro" id="IPR029069">
    <property type="entry name" value="HotDog_dom_sf"/>
</dbReference>
<dbReference type="RefSeq" id="WP_153662943.1">
    <property type="nucleotide sequence ID" value="NZ_JAAIKR010000008.1"/>
</dbReference>
<protein>
    <submittedName>
        <fullName evidence="1">3-hydroxydecanoyl-ACP dehydratase</fullName>
    </submittedName>
</protein>